<dbReference type="Proteomes" id="UP000290900">
    <property type="component" value="Unassembled WGS sequence"/>
</dbReference>
<sequence>MSQEDYPVVGDDDSLLEYGSLLNEGSLLDEAEEFFNRCDEDLPEGEKLSDSEKAALFLSLLPDEARELADPFFEPGVPVPESVVELDELVQDGSVSEYSEQFNRLVALLPLGYESPEETIARYVGGLEENIRDFVEFCMPSDLDEAQIFASDVEHRLNVAERLRLGNSSDSSVGRPSFCSGRLHRSYFFRNVRAHQALYNGSRRDDSDSW</sequence>
<name>A0A448YFB6_BRENA</name>
<proteinExistence type="predicted"/>
<reference evidence="1 2" key="1">
    <citation type="submission" date="2018-12" db="EMBL/GenBank/DDBJ databases">
        <authorList>
            <person name="Tiukova I."/>
            <person name="Dainat J."/>
        </authorList>
    </citation>
    <scope>NUCLEOTIDE SEQUENCE [LARGE SCALE GENOMIC DNA]</scope>
</reference>
<protein>
    <submittedName>
        <fullName evidence="1">DEKNAAC100381</fullName>
    </submittedName>
</protein>
<dbReference type="AlphaFoldDB" id="A0A448YFB6"/>
<dbReference type="OrthoDB" id="5600552at2759"/>
<dbReference type="InParanoid" id="A0A448YFB6"/>
<accession>A0A448YFB6</accession>
<dbReference type="EMBL" id="CAACVR010000001">
    <property type="protein sequence ID" value="VEU19655.1"/>
    <property type="molecule type" value="Genomic_DNA"/>
</dbReference>
<evidence type="ECO:0000313" key="2">
    <source>
        <dbReference type="Proteomes" id="UP000290900"/>
    </source>
</evidence>
<organism evidence="1 2">
    <name type="scientific">Brettanomyces naardenensis</name>
    <name type="common">Yeast</name>
    <dbReference type="NCBI Taxonomy" id="13370"/>
    <lineage>
        <taxon>Eukaryota</taxon>
        <taxon>Fungi</taxon>
        <taxon>Dikarya</taxon>
        <taxon>Ascomycota</taxon>
        <taxon>Saccharomycotina</taxon>
        <taxon>Pichiomycetes</taxon>
        <taxon>Pichiales</taxon>
        <taxon>Pichiaceae</taxon>
        <taxon>Brettanomyces</taxon>
    </lineage>
</organism>
<keyword evidence="2" id="KW-1185">Reference proteome</keyword>
<evidence type="ECO:0000313" key="1">
    <source>
        <dbReference type="EMBL" id="VEU19655.1"/>
    </source>
</evidence>
<gene>
    <name evidence="1" type="ORF">BRENAR_LOCUS392</name>
</gene>